<feature type="domain" description="Peptidase M12A" evidence="7">
    <location>
        <begin position="1"/>
        <end position="82"/>
    </location>
</feature>
<proteinExistence type="predicted"/>
<dbReference type="Pfam" id="PF01400">
    <property type="entry name" value="Astacin"/>
    <property type="match status" value="1"/>
</dbReference>
<dbReference type="WBParaSite" id="Minc3s03080g32693">
    <property type="protein sequence ID" value="Minc3s03080g32693"/>
    <property type="gene ID" value="Minc3s03080g32693"/>
</dbReference>
<keyword evidence="2" id="KW-0479">Metal-binding</keyword>
<evidence type="ECO:0000259" key="7">
    <source>
        <dbReference type="PROSITE" id="PS51864"/>
    </source>
</evidence>
<comment type="caution">
    <text evidence="6">Lacks conserved residue(s) required for the propagation of feature annotation.</text>
</comment>
<dbReference type="GO" id="GO:0046872">
    <property type="term" value="F:metal ion binding"/>
    <property type="evidence" value="ECO:0007669"/>
    <property type="project" value="UniProtKB-KW"/>
</dbReference>
<reference evidence="9" key="1">
    <citation type="submission" date="2022-11" db="UniProtKB">
        <authorList>
            <consortium name="WormBaseParasite"/>
        </authorList>
    </citation>
    <scope>IDENTIFICATION</scope>
</reference>
<dbReference type="Gene3D" id="3.40.390.10">
    <property type="entry name" value="Collagenase (Catalytic Domain)"/>
    <property type="match status" value="1"/>
</dbReference>
<dbReference type="Proteomes" id="UP000887563">
    <property type="component" value="Unplaced"/>
</dbReference>
<evidence type="ECO:0000313" key="8">
    <source>
        <dbReference type="Proteomes" id="UP000887563"/>
    </source>
</evidence>
<dbReference type="PANTHER" id="PTHR10127:SF780">
    <property type="entry name" value="METALLOENDOPEPTIDASE"/>
    <property type="match status" value="1"/>
</dbReference>
<dbReference type="PROSITE" id="PS51864">
    <property type="entry name" value="ASTACIN"/>
    <property type="match status" value="1"/>
</dbReference>
<evidence type="ECO:0000256" key="6">
    <source>
        <dbReference type="PROSITE-ProRule" id="PRU01211"/>
    </source>
</evidence>
<dbReference type="InterPro" id="IPR001506">
    <property type="entry name" value="Peptidase_M12A"/>
</dbReference>
<dbReference type="GO" id="GO:0004222">
    <property type="term" value="F:metalloendopeptidase activity"/>
    <property type="evidence" value="ECO:0007669"/>
    <property type="project" value="InterPro"/>
</dbReference>
<evidence type="ECO:0000256" key="4">
    <source>
        <dbReference type="ARBA" id="ARBA00022833"/>
    </source>
</evidence>
<keyword evidence="1" id="KW-0645">Protease</keyword>
<dbReference type="GO" id="GO:0006508">
    <property type="term" value="P:proteolysis"/>
    <property type="evidence" value="ECO:0007669"/>
    <property type="project" value="UniProtKB-KW"/>
</dbReference>
<accession>A0A914N4U5</accession>
<keyword evidence="5" id="KW-0482">Metalloprotease</keyword>
<keyword evidence="3" id="KW-0378">Hydrolase</keyword>
<evidence type="ECO:0000256" key="1">
    <source>
        <dbReference type="ARBA" id="ARBA00022670"/>
    </source>
</evidence>
<evidence type="ECO:0000313" key="9">
    <source>
        <dbReference type="WBParaSite" id="Minc3s03080g32693"/>
    </source>
</evidence>
<sequence>MIKFTLQIKDTWSRSQFLRDKTLDFETPYDFGSIMQYGSKAFHLDNSKYTILALQLAYQNSMGQRVEPSFKDAKLLNLLYCKK</sequence>
<keyword evidence="8" id="KW-1185">Reference proteome</keyword>
<dbReference type="PANTHER" id="PTHR10127">
    <property type="entry name" value="DISCOIDIN, CUB, EGF, LAMININ , AND ZINC METALLOPROTEASE DOMAIN CONTAINING"/>
    <property type="match status" value="1"/>
</dbReference>
<organism evidence="8 9">
    <name type="scientific">Meloidogyne incognita</name>
    <name type="common">Southern root-knot nematode worm</name>
    <name type="synonym">Oxyuris incognita</name>
    <dbReference type="NCBI Taxonomy" id="6306"/>
    <lineage>
        <taxon>Eukaryota</taxon>
        <taxon>Metazoa</taxon>
        <taxon>Ecdysozoa</taxon>
        <taxon>Nematoda</taxon>
        <taxon>Chromadorea</taxon>
        <taxon>Rhabditida</taxon>
        <taxon>Tylenchina</taxon>
        <taxon>Tylenchomorpha</taxon>
        <taxon>Tylenchoidea</taxon>
        <taxon>Meloidogynidae</taxon>
        <taxon>Meloidogyninae</taxon>
        <taxon>Meloidogyne</taxon>
        <taxon>Meloidogyne incognita group</taxon>
    </lineage>
</organism>
<keyword evidence="4" id="KW-0862">Zinc</keyword>
<dbReference type="InterPro" id="IPR024079">
    <property type="entry name" value="MetalloPept_cat_dom_sf"/>
</dbReference>
<dbReference type="SUPFAM" id="SSF55486">
    <property type="entry name" value="Metalloproteases ('zincins'), catalytic domain"/>
    <property type="match status" value="1"/>
</dbReference>
<name>A0A914N4U5_MELIC</name>
<dbReference type="AlphaFoldDB" id="A0A914N4U5"/>
<protein>
    <submittedName>
        <fullName evidence="9">Peptidase M12A domain-containing protein</fullName>
    </submittedName>
</protein>
<evidence type="ECO:0000256" key="2">
    <source>
        <dbReference type="ARBA" id="ARBA00022723"/>
    </source>
</evidence>
<evidence type="ECO:0000256" key="3">
    <source>
        <dbReference type="ARBA" id="ARBA00022801"/>
    </source>
</evidence>
<evidence type="ECO:0000256" key="5">
    <source>
        <dbReference type="ARBA" id="ARBA00023049"/>
    </source>
</evidence>